<protein>
    <submittedName>
        <fullName evidence="1">Uncharacterized protein</fullName>
    </submittedName>
</protein>
<reference evidence="1 2" key="1">
    <citation type="submission" date="2015-07" db="EMBL/GenBank/DDBJ databases">
        <title>Isolation and characterization of JD18-a novel lytic bacteriophage for Klebsiella pneumoniae.</title>
        <authorList>
            <person name="Fan J."/>
            <person name="Zhang X."/>
            <person name="Guo X."/>
            <person name="He P."/>
            <person name="Zhang Y."/>
        </authorList>
    </citation>
    <scope>NUCLEOTIDE SEQUENCE [LARGE SCALE GENOMIC DNA]</scope>
</reference>
<dbReference type="KEGG" id="vg:26518550"/>
<keyword evidence="2" id="KW-1185">Reference proteome</keyword>
<gene>
    <name evidence="1" type="ORF">JD18_135</name>
</gene>
<organism evidence="1 2">
    <name type="scientific">Klebsiella phage JD18</name>
    <dbReference type="NCBI Taxonomy" id="1698360"/>
    <lineage>
        <taxon>Viruses</taxon>
        <taxon>Duplodnaviria</taxon>
        <taxon>Heunggongvirae</taxon>
        <taxon>Uroviricota</taxon>
        <taxon>Caudoviricetes</taxon>
        <taxon>Pantevenvirales</taxon>
        <taxon>Straboviridae</taxon>
        <taxon>Tevenvirinae</taxon>
        <taxon>Jiaodavirus</taxon>
        <taxon>Jiaodavirus jd18</taxon>
    </lineage>
</organism>
<evidence type="ECO:0000313" key="2">
    <source>
        <dbReference type="Proteomes" id="UP000204179"/>
    </source>
</evidence>
<name>A0A0K1Y5E8_9CAUD</name>
<dbReference type="EMBL" id="KT239446">
    <property type="protein sequence ID" value="AKY02006.1"/>
    <property type="molecule type" value="Genomic_DNA"/>
</dbReference>
<accession>A0A0K1Y5E8</accession>
<dbReference type="Proteomes" id="UP000204179">
    <property type="component" value="Segment"/>
</dbReference>
<sequence length="59" mass="6805">MKKIKQWFIKNYDLNREEVTKYDYVTLGVGLGALLAALHSSLLAIAVLLILAHYSWKRK</sequence>
<dbReference type="GeneID" id="26518550"/>
<dbReference type="RefSeq" id="YP_009190716.1">
    <property type="nucleotide sequence ID" value="NC_028686.1"/>
</dbReference>
<evidence type="ECO:0000313" key="1">
    <source>
        <dbReference type="EMBL" id="AKY02006.1"/>
    </source>
</evidence>
<proteinExistence type="predicted"/>